<dbReference type="EMBL" id="BSXW01000339">
    <property type="protein sequence ID" value="GMF19313.1"/>
    <property type="molecule type" value="Genomic_DNA"/>
</dbReference>
<dbReference type="OrthoDB" id="133193at2759"/>
<reference evidence="2" key="1">
    <citation type="submission" date="2023-04" db="EMBL/GenBank/DDBJ databases">
        <title>Phytophthora lilii NBRC 32176.</title>
        <authorList>
            <person name="Ichikawa N."/>
            <person name="Sato H."/>
            <person name="Tonouchi N."/>
        </authorList>
    </citation>
    <scope>NUCLEOTIDE SEQUENCE</scope>
    <source>
        <strain evidence="2">NBRC 32176</strain>
    </source>
</reference>
<organism evidence="2 3">
    <name type="scientific">Phytophthora lilii</name>
    <dbReference type="NCBI Taxonomy" id="2077276"/>
    <lineage>
        <taxon>Eukaryota</taxon>
        <taxon>Sar</taxon>
        <taxon>Stramenopiles</taxon>
        <taxon>Oomycota</taxon>
        <taxon>Peronosporomycetes</taxon>
        <taxon>Peronosporales</taxon>
        <taxon>Peronosporaceae</taxon>
        <taxon>Phytophthora</taxon>
    </lineage>
</organism>
<evidence type="ECO:0000256" key="1">
    <source>
        <dbReference type="SAM" id="MobiDB-lite"/>
    </source>
</evidence>
<feature type="region of interest" description="Disordered" evidence="1">
    <location>
        <begin position="59"/>
        <end position="89"/>
    </location>
</feature>
<accession>A0A9W6TU29</accession>
<comment type="caution">
    <text evidence="2">The sequence shown here is derived from an EMBL/GenBank/DDBJ whole genome shotgun (WGS) entry which is preliminary data.</text>
</comment>
<sequence>MILDPVANFRATWSSDVSNAITTAPKKTTESAQTDISVAPDAETPDELKIPLSEILKKSLDDENSQTNPDLSPPEVETQTTGTDATSATIDGKANDQEESKNALIKLFKVYPVLSKMKLHPLYSEGRQLTKYFLGKEAKIYNNNGNQVSVRRINWYETYSSIGDIIKFDTRFLQYILNRKKQRSKMFKEYQEAEPVEQRLDDSFLIDSSTSTENDVLNEGKVMDVKRYTETEGDVEAKQGVLSGTDEYMDRNLTPADNHAKEIRADYFNMLRIKKIKTAFDLRPVIQTEGIANVSQDYYFGNATKRKVFNIKDKDDKSVDGLDYSVLIVSIQWMDAFTSLIIGFEKLDEHLKDDRKRNKILD</sequence>
<evidence type="ECO:0000313" key="2">
    <source>
        <dbReference type="EMBL" id="GMF19313.1"/>
    </source>
</evidence>
<protein>
    <submittedName>
        <fullName evidence="2">Unnamed protein product</fullName>
    </submittedName>
</protein>
<dbReference type="AlphaFoldDB" id="A0A9W6TU29"/>
<feature type="compositionally biased region" description="Low complexity" evidence="1">
    <location>
        <begin position="78"/>
        <end position="89"/>
    </location>
</feature>
<keyword evidence="3" id="KW-1185">Reference proteome</keyword>
<proteinExistence type="predicted"/>
<gene>
    <name evidence="2" type="ORF">Plil01_000736600</name>
</gene>
<evidence type="ECO:0000313" key="3">
    <source>
        <dbReference type="Proteomes" id="UP001165083"/>
    </source>
</evidence>
<feature type="compositionally biased region" description="Polar residues" evidence="1">
    <location>
        <begin position="24"/>
        <end position="36"/>
    </location>
</feature>
<name>A0A9W6TU29_9STRA</name>
<feature type="region of interest" description="Disordered" evidence="1">
    <location>
        <begin position="24"/>
        <end position="44"/>
    </location>
</feature>
<dbReference type="Proteomes" id="UP001165083">
    <property type="component" value="Unassembled WGS sequence"/>
</dbReference>